<dbReference type="Proteomes" id="UP001157125">
    <property type="component" value="Unassembled WGS sequence"/>
</dbReference>
<proteinExistence type="predicted"/>
<protein>
    <submittedName>
        <fullName evidence="2">Aminotransferase class V</fullName>
    </submittedName>
</protein>
<reference evidence="3" key="1">
    <citation type="journal article" date="2019" name="Int. J. Syst. Evol. Microbiol.">
        <title>The Global Catalogue of Microorganisms (GCM) 10K type strain sequencing project: providing services to taxonomists for standard genome sequencing and annotation.</title>
        <authorList>
            <consortium name="The Broad Institute Genomics Platform"/>
            <consortium name="The Broad Institute Genome Sequencing Center for Infectious Disease"/>
            <person name="Wu L."/>
            <person name="Ma J."/>
        </authorList>
    </citation>
    <scope>NUCLEOTIDE SEQUENCE [LARGE SCALE GENOMIC DNA]</scope>
    <source>
        <strain evidence="3">NBRC 112299</strain>
    </source>
</reference>
<dbReference type="PANTHER" id="PTHR43586:SF21">
    <property type="entry name" value="PYRIDOXAL PHOSPHATE (PLP)-DEPENDENT ASPARTATE AMINOTRANSFERASE SUPERFAMILY"/>
    <property type="match status" value="1"/>
</dbReference>
<organism evidence="2 3">
    <name type="scientific">Demequina litorisediminis</name>
    <dbReference type="NCBI Taxonomy" id="1849022"/>
    <lineage>
        <taxon>Bacteria</taxon>
        <taxon>Bacillati</taxon>
        <taxon>Actinomycetota</taxon>
        <taxon>Actinomycetes</taxon>
        <taxon>Micrococcales</taxon>
        <taxon>Demequinaceae</taxon>
        <taxon>Demequina</taxon>
    </lineage>
</organism>
<dbReference type="InterPro" id="IPR015421">
    <property type="entry name" value="PyrdxlP-dep_Trfase_major"/>
</dbReference>
<dbReference type="RefSeq" id="WP_284328278.1">
    <property type="nucleotide sequence ID" value="NZ_BSUN01000001.1"/>
</dbReference>
<name>A0ABQ6IDH2_9MICO</name>
<feature type="domain" description="Aminotransferase class V" evidence="1">
    <location>
        <begin position="84"/>
        <end position="180"/>
    </location>
</feature>
<keyword evidence="3" id="KW-1185">Reference proteome</keyword>
<evidence type="ECO:0000313" key="3">
    <source>
        <dbReference type="Proteomes" id="UP001157125"/>
    </source>
</evidence>
<keyword evidence="2" id="KW-0808">Transferase</keyword>
<sequence>MWESADLDPRDADAAVERCRRAFGVLVGSPAADVTLAGSTSQVVGMVAASLPRGARVLVAEGDFGSVLRPFASDPDLSVESVPLEALVDRVRPGIDLVAVSAVQSRDGRILDLDALAAAADAAGARTLIDVTQACPWLRIDAARFDVVVASAYKWLNAPRGITLAAVRPAALAWVRPVAASWYGSDDPWASLYAVEGLSASARRLDTSPPWQLCEAAAVALELHAAEDLAALHQHGPSLADAFRAEVGMAPTGSAIVSLIAEPCDLAAAGIRAASRAGRVRLGFHVHNDAIDVQRALRS</sequence>
<dbReference type="GO" id="GO:0008483">
    <property type="term" value="F:transaminase activity"/>
    <property type="evidence" value="ECO:0007669"/>
    <property type="project" value="UniProtKB-KW"/>
</dbReference>
<evidence type="ECO:0000259" key="1">
    <source>
        <dbReference type="Pfam" id="PF00266"/>
    </source>
</evidence>
<dbReference type="PANTHER" id="PTHR43586">
    <property type="entry name" value="CYSTEINE DESULFURASE"/>
    <property type="match status" value="1"/>
</dbReference>
<dbReference type="SUPFAM" id="SSF53383">
    <property type="entry name" value="PLP-dependent transferases"/>
    <property type="match status" value="1"/>
</dbReference>
<dbReference type="InterPro" id="IPR000192">
    <property type="entry name" value="Aminotrans_V_dom"/>
</dbReference>
<evidence type="ECO:0000313" key="2">
    <source>
        <dbReference type="EMBL" id="GMA35907.1"/>
    </source>
</evidence>
<dbReference type="Gene3D" id="3.40.640.10">
    <property type="entry name" value="Type I PLP-dependent aspartate aminotransferase-like (Major domain)"/>
    <property type="match status" value="1"/>
</dbReference>
<dbReference type="Pfam" id="PF00266">
    <property type="entry name" value="Aminotran_5"/>
    <property type="match status" value="1"/>
</dbReference>
<dbReference type="Gene3D" id="3.90.1150.10">
    <property type="entry name" value="Aspartate Aminotransferase, domain 1"/>
    <property type="match status" value="1"/>
</dbReference>
<dbReference type="InterPro" id="IPR015422">
    <property type="entry name" value="PyrdxlP-dep_Trfase_small"/>
</dbReference>
<dbReference type="EMBL" id="BSUN01000001">
    <property type="protein sequence ID" value="GMA35907.1"/>
    <property type="molecule type" value="Genomic_DNA"/>
</dbReference>
<gene>
    <name evidence="2" type="ORF">GCM10025876_21110</name>
</gene>
<dbReference type="InterPro" id="IPR015424">
    <property type="entry name" value="PyrdxlP-dep_Trfase"/>
</dbReference>
<comment type="caution">
    <text evidence="2">The sequence shown here is derived from an EMBL/GenBank/DDBJ whole genome shotgun (WGS) entry which is preliminary data.</text>
</comment>
<keyword evidence="2" id="KW-0032">Aminotransferase</keyword>
<accession>A0ABQ6IDH2</accession>